<dbReference type="PANTHER" id="PTHR28026:SF9">
    <property type="entry name" value="2-HYDROXY-PALMITIC ACID DIOXYGENASE MPO1"/>
    <property type="match status" value="1"/>
</dbReference>
<dbReference type="PANTHER" id="PTHR28026">
    <property type="entry name" value="DUF962 DOMAIN PROTEIN (AFU_ORTHOLOGUE AFUA_8G05310)"/>
    <property type="match status" value="1"/>
</dbReference>
<evidence type="ECO:0000256" key="2">
    <source>
        <dbReference type="SAM" id="Phobius"/>
    </source>
</evidence>
<feature type="transmembrane region" description="Helical" evidence="2">
    <location>
        <begin position="185"/>
        <end position="205"/>
    </location>
</feature>
<dbReference type="Pfam" id="PF06127">
    <property type="entry name" value="Mpo1-like"/>
    <property type="match status" value="1"/>
</dbReference>
<dbReference type="EMBL" id="PGCJ01000089">
    <property type="protein sequence ID" value="PLW50581.1"/>
    <property type="molecule type" value="Genomic_DNA"/>
</dbReference>
<evidence type="ECO:0000313" key="4">
    <source>
        <dbReference type="Proteomes" id="UP000235388"/>
    </source>
</evidence>
<organism evidence="3 4">
    <name type="scientific">Puccinia coronata f. sp. avenae</name>
    <dbReference type="NCBI Taxonomy" id="200324"/>
    <lineage>
        <taxon>Eukaryota</taxon>
        <taxon>Fungi</taxon>
        <taxon>Dikarya</taxon>
        <taxon>Basidiomycota</taxon>
        <taxon>Pucciniomycotina</taxon>
        <taxon>Pucciniomycetes</taxon>
        <taxon>Pucciniales</taxon>
        <taxon>Pucciniaceae</taxon>
        <taxon>Puccinia</taxon>
    </lineage>
</organism>
<keyword evidence="2" id="KW-1133">Transmembrane helix</keyword>
<proteinExistence type="predicted"/>
<dbReference type="Proteomes" id="UP000235388">
    <property type="component" value="Unassembled WGS sequence"/>
</dbReference>
<dbReference type="AlphaFoldDB" id="A0A2N5VKR4"/>
<keyword evidence="2" id="KW-0472">Membrane</keyword>
<dbReference type="GO" id="GO:0046521">
    <property type="term" value="P:sphingoid catabolic process"/>
    <property type="evidence" value="ECO:0007669"/>
    <property type="project" value="TreeGrafter"/>
</dbReference>
<feature type="transmembrane region" description="Helical" evidence="2">
    <location>
        <begin position="156"/>
        <end position="173"/>
    </location>
</feature>
<feature type="region of interest" description="Disordered" evidence="1">
    <location>
        <begin position="228"/>
        <end position="251"/>
    </location>
</feature>
<gene>
    <name evidence="3" type="ORF">PCANC_06949</name>
</gene>
<keyword evidence="2" id="KW-0812">Transmembrane</keyword>
<feature type="transmembrane region" description="Helical" evidence="2">
    <location>
        <begin position="88"/>
        <end position="107"/>
    </location>
</feature>
<evidence type="ECO:0000256" key="1">
    <source>
        <dbReference type="SAM" id="MobiDB-lite"/>
    </source>
</evidence>
<evidence type="ECO:0008006" key="5">
    <source>
        <dbReference type="Google" id="ProtNLM"/>
    </source>
</evidence>
<dbReference type="GO" id="GO:0016020">
    <property type="term" value="C:membrane"/>
    <property type="evidence" value="ECO:0007669"/>
    <property type="project" value="GOC"/>
</dbReference>
<feature type="compositionally biased region" description="Polar residues" evidence="1">
    <location>
        <begin position="229"/>
        <end position="251"/>
    </location>
</feature>
<feature type="transmembrane region" description="Helical" evidence="2">
    <location>
        <begin position="114"/>
        <end position="136"/>
    </location>
</feature>
<dbReference type="InterPro" id="IPR009305">
    <property type="entry name" value="Mpo1-like"/>
</dbReference>
<name>A0A2N5VKR4_9BASI</name>
<evidence type="ECO:0000313" key="3">
    <source>
        <dbReference type="EMBL" id="PLW50581.1"/>
    </source>
</evidence>
<sequence>MSSPTEQLANTVDQNTPLLTRRQSYSIFNLEDQFLFYGQYHHNPVNIIIHLVCVPLIFFTSLILAHYFSLFPKTDLTWLTGSLEFPQFLVRTGLFGASGTTYALNLATLTSLGYAGYFILLEPVAGLLYAPILFAFGHWSNLLVDTFPDSYVSPTLALWTLSWIMQFIGHGHFEKRKPALIDNLFQSIVLAVFFVWIESLFFLGYRPKLARSIHTKVSAAVAQYKASHSAPSNTPHSAPSNASHSLLTKPI</sequence>
<protein>
    <recommendedName>
        <fullName evidence="5">DUF962 domain protein</fullName>
    </recommendedName>
</protein>
<accession>A0A2N5VKR4</accession>
<reference evidence="3 4" key="1">
    <citation type="submission" date="2017-11" db="EMBL/GenBank/DDBJ databases">
        <title>De novo assembly and phasing of dikaryotic genomes from two isolates of Puccinia coronata f. sp. avenae, the causal agent of oat crown rust.</title>
        <authorList>
            <person name="Miller M.E."/>
            <person name="Zhang Y."/>
            <person name="Omidvar V."/>
            <person name="Sperschneider J."/>
            <person name="Schwessinger B."/>
            <person name="Raley C."/>
            <person name="Palmer J.M."/>
            <person name="Garnica D."/>
            <person name="Upadhyaya N."/>
            <person name="Rathjen J."/>
            <person name="Taylor J.M."/>
            <person name="Park R.F."/>
            <person name="Dodds P.N."/>
            <person name="Hirsch C.D."/>
            <person name="Kianian S.F."/>
            <person name="Figueroa M."/>
        </authorList>
    </citation>
    <scope>NUCLEOTIDE SEQUENCE [LARGE SCALE GENOMIC DNA]</scope>
    <source>
        <strain evidence="3">12NC29</strain>
    </source>
</reference>
<feature type="transmembrane region" description="Helical" evidence="2">
    <location>
        <begin position="47"/>
        <end position="68"/>
    </location>
</feature>
<dbReference type="GO" id="GO:0005783">
    <property type="term" value="C:endoplasmic reticulum"/>
    <property type="evidence" value="ECO:0007669"/>
    <property type="project" value="TreeGrafter"/>
</dbReference>
<keyword evidence="4" id="KW-1185">Reference proteome</keyword>
<dbReference type="OrthoDB" id="2124888at2759"/>
<comment type="caution">
    <text evidence="3">The sequence shown here is derived from an EMBL/GenBank/DDBJ whole genome shotgun (WGS) entry which is preliminary data.</text>
</comment>